<feature type="transmembrane region" description="Helical" evidence="2">
    <location>
        <begin position="54"/>
        <end position="76"/>
    </location>
</feature>
<dbReference type="OrthoDB" id="9814202at2"/>
<dbReference type="PANTHER" id="PTHR44757">
    <property type="entry name" value="DIGUANYLATE CYCLASE DGCP"/>
    <property type="match status" value="1"/>
</dbReference>
<dbReference type="CDD" id="cd01949">
    <property type="entry name" value="GGDEF"/>
    <property type="match status" value="1"/>
</dbReference>
<dbReference type="Gene3D" id="3.20.20.450">
    <property type="entry name" value="EAL domain"/>
    <property type="match status" value="1"/>
</dbReference>
<dbReference type="InterPro" id="IPR001633">
    <property type="entry name" value="EAL_dom"/>
</dbReference>
<dbReference type="Gene3D" id="3.30.70.270">
    <property type="match status" value="1"/>
</dbReference>
<accession>A0A4V2KUE0</accession>
<dbReference type="InterPro" id="IPR029787">
    <property type="entry name" value="Nucleotide_cyclase"/>
</dbReference>
<organism evidence="5 6">
    <name type="scientific">Siculibacillus lacustris</name>
    <dbReference type="NCBI Taxonomy" id="1549641"/>
    <lineage>
        <taxon>Bacteria</taxon>
        <taxon>Pseudomonadati</taxon>
        <taxon>Pseudomonadota</taxon>
        <taxon>Alphaproteobacteria</taxon>
        <taxon>Hyphomicrobiales</taxon>
        <taxon>Ancalomicrobiaceae</taxon>
        <taxon>Siculibacillus</taxon>
    </lineage>
</organism>
<keyword evidence="6" id="KW-1185">Reference proteome</keyword>
<feature type="region of interest" description="Disordered" evidence="1">
    <location>
        <begin position="536"/>
        <end position="581"/>
    </location>
</feature>
<evidence type="ECO:0000256" key="2">
    <source>
        <dbReference type="SAM" id="Phobius"/>
    </source>
</evidence>
<gene>
    <name evidence="5" type="ORF">EYW49_00400</name>
</gene>
<dbReference type="SUPFAM" id="SSF141868">
    <property type="entry name" value="EAL domain-like"/>
    <property type="match status" value="1"/>
</dbReference>
<dbReference type="PROSITE" id="PS50887">
    <property type="entry name" value="GGDEF"/>
    <property type="match status" value="1"/>
</dbReference>
<feature type="transmembrane region" description="Helical" evidence="2">
    <location>
        <begin position="23"/>
        <end position="42"/>
    </location>
</feature>
<dbReference type="CDD" id="cd01948">
    <property type="entry name" value="EAL"/>
    <property type="match status" value="1"/>
</dbReference>
<dbReference type="PROSITE" id="PS50883">
    <property type="entry name" value="EAL"/>
    <property type="match status" value="1"/>
</dbReference>
<keyword evidence="2" id="KW-1133">Transmembrane helix</keyword>
<feature type="domain" description="GGDEF" evidence="4">
    <location>
        <begin position="130"/>
        <end position="264"/>
    </location>
</feature>
<name>A0A4V2KUE0_9HYPH</name>
<feature type="domain" description="EAL" evidence="3">
    <location>
        <begin position="273"/>
        <end position="523"/>
    </location>
</feature>
<comment type="caution">
    <text evidence="5">The sequence shown here is derived from an EMBL/GenBank/DDBJ whole genome shotgun (WGS) entry which is preliminary data.</text>
</comment>
<dbReference type="Pfam" id="PF00563">
    <property type="entry name" value="EAL"/>
    <property type="match status" value="1"/>
</dbReference>
<dbReference type="Proteomes" id="UP000292781">
    <property type="component" value="Unassembled WGS sequence"/>
</dbReference>
<sequence length="581" mass="62381">MRLAPLHKLPPSVVHIAARVEKFVLATLFAVLLTIDLQWGLLRRFITILEGIQSTAGSVALAGGFALWVGVFTYAARRRAELREAQAGLAEAEAEAERVGVCDPLTGLPNRRGMQAGLQARIAVMRASGGRAAVIAFDIDRFKTLNEVRGQACGDRVLIELSDRLAVAVRPGDFVARAGPDEFHVLLADVGPDEAMVIASQLQDDVGRPFRAENPPLQIRASVGIAVFDAADPALDVELVMRRVDIALQYAKADGGSGISAFEDDMEMSIRERAQLERSLEVALANGEIQPHFQPVIDLQSNRISGFEVLARWNHPERGPISPSVFIPIAEEMGLLGELTTVILRRACAAARDWPAHIKLAVNISPVDFKNPWLAQEILQTLTEVGFPPQRLELEITENALVVDQEQAMKTITSLKNQGISIALDDFGTGYSSLHHLRVLPFDKIKIDQSFVKTMRDNADSRMIVKAIIGLSGSLGLPTTAEGIETNNNADLLRDLGCTNGQGFLFSKAVPGRDVPTLLSNLAQQAVHPELRPDVEGREEAGLPGPAATAASSAATTAAAAAQVPNPAETEPLAAPVAQSA</sequence>
<evidence type="ECO:0000256" key="1">
    <source>
        <dbReference type="SAM" id="MobiDB-lite"/>
    </source>
</evidence>
<dbReference type="SUPFAM" id="SSF55073">
    <property type="entry name" value="Nucleotide cyclase"/>
    <property type="match status" value="1"/>
</dbReference>
<dbReference type="InterPro" id="IPR052155">
    <property type="entry name" value="Biofilm_reg_signaling"/>
</dbReference>
<evidence type="ECO:0000313" key="6">
    <source>
        <dbReference type="Proteomes" id="UP000292781"/>
    </source>
</evidence>
<dbReference type="SMART" id="SM00267">
    <property type="entry name" value="GGDEF"/>
    <property type="match status" value="1"/>
</dbReference>
<dbReference type="Pfam" id="PF00990">
    <property type="entry name" value="GGDEF"/>
    <property type="match status" value="1"/>
</dbReference>
<dbReference type="NCBIfam" id="TIGR00254">
    <property type="entry name" value="GGDEF"/>
    <property type="match status" value="1"/>
</dbReference>
<feature type="compositionally biased region" description="Low complexity" evidence="1">
    <location>
        <begin position="547"/>
        <end position="562"/>
    </location>
</feature>
<proteinExistence type="predicted"/>
<dbReference type="EMBL" id="SJFN01000001">
    <property type="protein sequence ID" value="TBW41225.1"/>
    <property type="molecule type" value="Genomic_DNA"/>
</dbReference>
<dbReference type="PANTHER" id="PTHR44757:SF2">
    <property type="entry name" value="BIOFILM ARCHITECTURE MAINTENANCE PROTEIN MBAA"/>
    <property type="match status" value="1"/>
</dbReference>
<evidence type="ECO:0000259" key="3">
    <source>
        <dbReference type="PROSITE" id="PS50883"/>
    </source>
</evidence>
<dbReference type="InterPro" id="IPR043128">
    <property type="entry name" value="Rev_trsase/Diguanyl_cyclase"/>
</dbReference>
<evidence type="ECO:0000313" key="5">
    <source>
        <dbReference type="EMBL" id="TBW41225.1"/>
    </source>
</evidence>
<dbReference type="InterPro" id="IPR035919">
    <property type="entry name" value="EAL_sf"/>
</dbReference>
<keyword evidence="2" id="KW-0812">Transmembrane</keyword>
<protein>
    <submittedName>
        <fullName evidence="5">EAL domain-containing protein</fullName>
    </submittedName>
</protein>
<dbReference type="AlphaFoldDB" id="A0A4V2KUE0"/>
<dbReference type="InterPro" id="IPR000160">
    <property type="entry name" value="GGDEF_dom"/>
</dbReference>
<dbReference type="SMART" id="SM00052">
    <property type="entry name" value="EAL"/>
    <property type="match status" value="1"/>
</dbReference>
<dbReference type="RefSeq" id="WP_131304782.1">
    <property type="nucleotide sequence ID" value="NZ_SJFN01000001.1"/>
</dbReference>
<evidence type="ECO:0000259" key="4">
    <source>
        <dbReference type="PROSITE" id="PS50887"/>
    </source>
</evidence>
<keyword evidence="2" id="KW-0472">Membrane</keyword>
<reference evidence="5 6" key="1">
    <citation type="submission" date="2019-02" db="EMBL/GenBank/DDBJ databases">
        <title>Siculibacillus lacustris gen. nov., sp. nov., a new rosette-forming bacterium isolated from a freshwater crater lake (Lake St. Ana, Romania).</title>
        <authorList>
            <person name="Felfoldi T."/>
            <person name="Marton Z."/>
            <person name="Szabo A."/>
            <person name="Mentes A."/>
            <person name="Boka K."/>
            <person name="Marialigeti K."/>
            <person name="Mathe I."/>
            <person name="Koncz M."/>
            <person name="Schumann P."/>
            <person name="Toth E."/>
        </authorList>
    </citation>
    <scope>NUCLEOTIDE SEQUENCE [LARGE SCALE GENOMIC DNA]</scope>
    <source>
        <strain evidence="5 6">SA-279</strain>
    </source>
</reference>